<dbReference type="HOGENOM" id="CLU_026450_0_0_1"/>
<evidence type="ECO:0000313" key="2">
    <source>
        <dbReference type="EMBL" id="CDP22367.1"/>
    </source>
</evidence>
<evidence type="ECO:0000313" key="1">
    <source>
        <dbReference type="EMBL" id="CAP59724.1"/>
    </source>
</evidence>
<dbReference type="RefSeq" id="XP_001912245.1">
    <property type="nucleotide sequence ID" value="XM_001912210.1"/>
</dbReference>
<proteinExistence type="predicted"/>
<sequence length="370" mass="41037">MSYDELAAQGFPAKAFVHPDFTLNIPLEEGGEPVPVSKFRVLFLIEGGFVLFVNLHHSFADGSNLATFLELFGKATVAEDKNDPIGAYQPANVWLSLPFEKCGKDFSSLLAKCPEYALLDESTGPTQPILSTLPNAPETNDVGKTFIIDLDKITNLFDKARLSGMEPVQQWAFRNQAPAFWNPADWSNKFKKLFAEGEYADKYFDAIQGYYYGSRPLSACRWNTHASGRDSLTKIATAIRAANKAVNEDFILTRTALFHNTPDIRKLSMNLDSRGPQHLSVNTWGFLGTEAKFFFPGLRNAVTGGDGVRAEAVCRVQGAWAKAPHCLVLPHRPAINPKKEWEVLITLPEKSMETLLADSTFMSVVKKVVE</sequence>
<protein>
    <submittedName>
        <fullName evidence="1">Podospora anserina S mat+ genomic DNA chromosome 1, supercontig 1</fullName>
    </submittedName>
</protein>
<keyword evidence="3" id="KW-1185">Reference proteome</keyword>
<dbReference type="KEGG" id="pan:PODANSg09291"/>
<dbReference type="GeneID" id="6197443"/>
<dbReference type="Gene3D" id="3.30.559.10">
    <property type="entry name" value="Chloramphenicol acetyltransferase-like domain"/>
    <property type="match status" value="2"/>
</dbReference>
<reference evidence="1" key="2">
    <citation type="submission" date="2008-07" db="EMBL/GenBank/DDBJ databases">
        <authorList>
            <person name="Genoscope - CEA"/>
        </authorList>
    </citation>
    <scope>NUCLEOTIDE SEQUENCE</scope>
    <source>
        <strain evidence="1">S mat+</strain>
    </source>
</reference>
<dbReference type="Proteomes" id="UP000001197">
    <property type="component" value="Chromosome 1"/>
</dbReference>
<dbReference type="InterPro" id="IPR023213">
    <property type="entry name" value="CAT-like_dom_sf"/>
</dbReference>
<dbReference type="OrthoDB" id="3548654at2759"/>
<dbReference type="AlphaFoldDB" id="B2A9H7"/>
<gene>
    <name evidence="1" type="ORF">PODANS_1_295</name>
</gene>
<reference evidence="1 3" key="1">
    <citation type="journal article" date="2008" name="Genome Biol.">
        <title>The genome sequence of the model ascomycete fungus Podospora anserina.</title>
        <authorList>
            <person name="Espagne E."/>
            <person name="Lespinet O."/>
            <person name="Malagnac F."/>
            <person name="Da Silva C."/>
            <person name="Jaillon O."/>
            <person name="Porcel B.M."/>
            <person name="Couloux A."/>
            <person name="Aury J.-M."/>
            <person name="Segurens B."/>
            <person name="Poulain J."/>
            <person name="Anthouard V."/>
            <person name="Grossetete S."/>
            <person name="Khalili H."/>
            <person name="Coppin E."/>
            <person name="Dequard-Chablat M."/>
            <person name="Picard M."/>
            <person name="Contamine V."/>
            <person name="Arnaise S."/>
            <person name="Bourdais A."/>
            <person name="Berteaux-Lecellier V."/>
            <person name="Gautheret D."/>
            <person name="de Vries R.P."/>
            <person name="Battaglia E."/>
            <person name="Coutinho P.M."/>
            <person name="Danchin E.G.J."/>
            <person name="Henrissat B."/>
            <person name="El Khoury R."/>
            <person name="Sainsard-Chanet A."/>
            <person name="Boivin A."/>
            <person name="Pinan-Lucarre B."/>
            <person name="Sellem C.H."/>
            <person name="Debuchy R."/>
            <person name="Wincker P."/>
            <person name="Weissenbach J."/>
            <person name="Silar P."/>
        </authorList>
    </citation>
    <scope>NUCLEOTIDE SEQUENCE [LARGE SCALE GENOMIC DNA]</scope>
    <source>
        <strain evidence="3">S / ATCC MYA-4624 / DSM 980 / FGSC 10383</strain>
        <strain evidence="1">S mat+</strain>
    </source>
</reference>
<dbReference type="VEuPathDB" id="FungiDB:PODANS_1_295"/>
<reference evidence="3" key="3">
    <citation type="journal article" date="2014" name="Genetics">
        <title>Maintaining two mating types: Structure of the mating type locus and its role in heterokaryosis in Podospora anserina.</title>
        <authorList>
            <person name="Grognet P."/>
            <person name="Bidard F."/>
            <person name="Kuchly C."/>
            <person name="Tong L.C.H."/>
            <person name="Coppin E."/>
            <person name="Benkhali J.A."/>
            <person name="Couloux A."/>
            <person name="Wincker P."/>
            <person name="Debuchy R."/>
            <person name="Silar P."/>
        </authorList>
    </citation>
    <scope>GENOME REANNOTATION</scope>
    <source>
        <strain evidence="3">S / ATCC MYA-4624 / DSM 980 / FGSC 10383</strain>
    </source>
</reference>
<dbReference type="EMBL" id="CU633438">
    <property type="protein sequence ID" value="CAP59724.1"/>
    <property type="molecule type" value="Genomic_DNA"/>
</dbReference>
<reference evidence="2" key="4">
    <citation type="submission" date="2015-04" db="EMBL/GenBank/DDBJ databases">
        <title>Maintaining two mating types: Structure of the mating type locus and its role in heterokaryosis in Podospora anserina.</title>
        <authorList>
            <person name="Grognet P."/>
            <person name="Bidard F."/>
            <person name="Kuchly C."/>
            <person name="Chan Ho Tong L."/>
            <person name="Coppin E."/>
            <person name="Ait Benkhali J."/>
            <person name="Couloux A."/>
            <person name="Wincker P."/>
            <person name="Debuchy R."/>
            <person name="Silar P."/>
        </authorList>
    </citation>
    <scope>NUCLEOTIDE SEQUENCE</scope>
</reference>
<evidence type="ECO:0000313" key="3">
    <source>
        <dbReference type="Proteomes" id="UP000001197"/>
    </source>
</evidence>
<name>B2A9H7_PODAN</name>
<dbReference type="EMBL" id="FO904936">
    <property type="protein sequence ID" value="CDP22367.1"/>
    <property type="molecule type" value="Genomic_DNA"/>
</dbReference>
<accession>B2A9H7</accession>
<dbReference type="eggNOG" id="ENOG502T1DZ">
    <property type="taxonomic scope" value="Eukaryota"/>
</dbReference>
<organism evidence="1">
    <name type="scientific">Podospora anserina (strain S / ATCC MYA-4624 / DSM 980 / FGSC 10383)</name>
    <name type="common">Pleurage anserina</name>
    <dbReference type="NCBI Taxonomy" id="515849"/>
    <lineage>
        <taxon>Eukaryota</taxon>
        <taxon>Fungi</taxon>
        <taxon>Dikarya</taxon>
        <taxon>Ascomycota</taxon>
        <taxon>Pezizomycotina</taxon>
        <taxon>Sordariomycetes</taxon>
        <taxon>Sordariomycetidae</taxon>
        <taxon>Sordariales</taxon>
        <taxon>Podosporaceae</taxon>
        <taxon>Podospora</taxon>
        <taxon>Podospora anserina</taxon>
    </lineage>
</organism>